<dbReference type="EMBL" id="FNOV01000011">
    <property type="protein sequence ID" value="SDY64351.1"/>
    <property type="molecule type" value="Genomic_DNA"/>
</dbReference>
<dbReference type="Gene3D" id="3.40.50.720">
    <property type="entry name" value="NAD(P)-binding Rossmann-like Domain"/>
    <property type="match status" value="1"/>
</dbReference>
<keyword evidence="3" id="KW-1185">Reference proteome</keyword>
<dbReference type="Proteomes" id="UP000199249">
    <property type="component" value="Unassembled WGS sequence"/>
</dbReference>
<dbReference type="InterPro" id="IPR016040">
    <property type="entry name" value="NAD(P)-bd_dom"/>
</dbReference>
<dbReference type="AlphaFoldDB" id="A0A1H3LIW8"/>
<dbReference type="RefSeq" id="WP_245711925.1">
    <property type="nucleotide sequence ID" value="NZ_FNOV01000011.1"/>
</dbReference>
<gene>
    <name evidence="2" type="ORF">SAMN04488069_1119</name>
</gene>
<evidence type="ECO:0000313" key="3">
    <source>
        <dbReference type="Proteomes" id="UP000199249"/>
    </source>
</evidence>
<reference evidence="3" key="1">
    <citation type="submission" date="2016-10" db="EMBL/GenBank/DDBJ databases">
        <authorList>
            <person name="Varghese N."/>
            <person name="Submissions S."/>
        </authorList>
    </citation>
    <scope>NUCLEOTIDE SEQUENCE [LARGE SCALE GENOMIC DNA]</scope>
    <source>
        <strain evidence="3">CGMCC 1.8975</strain>
    </source>
</reference>
<accession>A0A1H3LIW8</accession>
<sequence length="226" mass="25150">MDTALLIGATGLVGDYLLRQLLADEQFRHLKVFTRRPTGYQNPRLEEHIVDFDQPRTWNHLLQGDVLFSSLGTTLAQAGSQEAQYQVDYSYQYQAAQAAAENGVPAYVLVSSSGADADALMFYSRMKGELERDVKRLPFQRIRILQPGILAGPRAESRPAEKIGLWLATAASAMPLLRSYRPIHARTVARAMHHAALDETPGVQTDSLEQVFTRAGKTEQVHGKQM</sequence>
<dbReference type="SUPFAM" id="SSF51735">
    <property type="entry name" value="NAD(P)-binding Rossmann-fold domains"/>
    <property type="match status" value="1"/>
</dbReference>
<evidence type="ECO:0000259" key="1">
    <source>
        <dbReference type="Pfam" id="PF13460"/>
    </source>
</evidence>
<dbReference type="STRING" id="651662.SAMN04488069_1119"/>
<proteinExistence type="predicted"/>
<dbReference type="PANTHER" id="PTHR14097">
    <property type="entry name" value="OXIDOREDUCTASE HTATIP2"/>
    <property type="match status" value="1"/>
</dbReference>
<evidence type="ECO:0000313" key="2">
    <source>
        <dbReference type="EMBL" id="SDY64351.1"/>
    </source>
</evidence>
<feature type="domain" description="NAD(P)-binding" evidence="1">
    <location>
        <begin position="8"/>
        <end position="119"/>
    </location>
</feature>
<dbReference type="InterPro" id="IPR036291">
    <property type="entry name" value="NAD(P)-bd_dom_sf"/>
</dbReference>
<name>A0A1H3LIW8_9BACT</name>
<dbReference type="PANTHER" id="PTHR14097:SF7">
    <property type="entry name" value="OXIDOREDUCTASE HTATIP2"/>
    <property type="match status" value="1"/>
</dbReference>
<protein>
    <submittedName>
        <fullName evidence="2">Uncharacterized conserved protein YbjT, contains NAD(P)-binding and DUF2867 domains</fullName>
    </submittedName>
</protein>
<organism evidence="2 3">
    <name type="scientific">Hymenobacter psychrophilus</name>
    <dbReference type="NCBI Taxonomy" id="651662"/>
    <lineage>
        <taxon>Bacteria</taxon>
        <taxon>Pseudomonadati</taxon>
        <taxon>Bacteroidota</taxon>
        <taxon>Cytophagia</taxon>
        <taxon>Cytophagales</taxon>
        <taxon>Hymenobacteraceae</taxon>
        <taxon>Hymenobacter</taxon>
    </lineage>
</organism>
<dbReference type="Pfam" id="PF13460">
    <property type="entry name" value="NAD_binding_10"/>
    <property type="match status" value="1"/>
</dbReference>